<keyword evidence="4 7" id="KW-0233">DNA recombination</keyword>
<protein>
    <recommendedName>
        <fullName evidence="2 7">DNA repair protein RecO</fullName>
    </recommendedName>
    <alternativeName>
        <fullName evidence="6 7">Recombination protein O</fullName>
    </alternativeName>
</protein>
<dbReference type="InterPro" id="IPR037278">
    <property type="entry name" value="ARFGAP/RecO"/>
</dbReference>
<feature type="domain" description="DNA replication/recombination mediator RecO N-terminal" evidence="8">
    <location>
        <begin position="1"/>
        <end position="79"/>
    </location>
</feature>
<evidence type="ECO:0000256" key="7">
    <source>
        <dbReference type="HAMAP-Rule" id="MF_00201"/>
    </source>
</evidence>
<comment type="similarity">
    <text evidence="1 7">Belongs to the RecO family.</text>
</comment>
<dbReference type="AlphaFoldDB" id="A0A2N3I8W4"/>
<dbReference type="GO" id="GO:0006310">
    <property type="term" value="P:DNA recombination"/>
    <property type="evidence" value="ECO:0007669"/>
    <property type="project" value="UniProtKB-UniRule"/>
</dbReference>
<dbReference type="RefSeq" id="WP_101309779.1">
    <property type="nucleotide sequence ID" value="NZ_MVDE01000013.1"/>
</dbReference>
<organism evidence="9 10">
    <name type="scientific">Labilibaculum manganireducens</name>
    <dbReference type="NCBI Taxonomy" id="1940525"/>
    <lineage>
        <taxon>Bacteria</taxon>
        <taxon>Pseudomonadati</taxon>
        <taxon>Bacteroidota</taxon>
        <taxon>Bacteroidia</taxon>
        <taxon>Marinilabiliales</taxon>
        <taxon>Marinifilaceae</taxon>
        <taxon>Labilibaculum</taxon>
    </lineage>
</organism>
<accession>A0A2N3I8W4</accession>
<dbReference type="InterPro" id="IPR012340">
    <property type="entry name" value="NA-bd_OB-fold"/>
</dbReference>
<dbReference type="Gene3D" id="2.40.50.140">
    <property type="entry name" value="Nucleic acid-binding proteins"/>
    <property type="match status" value="1"/>
</dbReference>
<dbReference type="SUPFAM" id="SSF57863">
    <property type="entry name" value="ArfGap/RecO-like zinc finger"/>
    <property type="match status" value="1"/>
</dbReference>
<dbReference type="Proteomes" id="UP000233618">
    <property type="component" value="Unassembled WGS sequence"/>
</dbReference>
<dbReference type="SUPFAM" id="SSF50249">
    <property type="entry name" value="Nucleic acid-binding proteins"/>
    <property type="match status" value="1"/>
</dbReference>
<evidence type="ECO:0000313" key="9">
    <source>
        <dbReference type="EMBL" id="PKQ66683.1"/>
    </source>
</evidence>
<dbReference type="NCBIfam" id="TIGR00613">
    <property type="entry name" value="reco"/>
    <property type="match status" value="1"/>
</dbReference>
<evidence type="ECO:0000256" key="2">
    <source>
        <dbReference type="ARBA" id="ARBA00021310"/>
    </source>
</evidence>
<dbReference type="InterPro" id="IPR042242">
    <property type="entry name" value="RecO_C"/>
</dbReference>
<gene>
    <name evidence="7" type="primary">recO</name>
    <name evidence="9" type="ORF">BZG01_10435</name>
</gene>
<keyword evidence="5 7" id="KW-0234">DNA repair</keyword>
<evidence type="ECO:0000256" key="3">
    <source>
        <dbReference type="ARBA" id="ARBA00022763"/>
    </source>
</evidence>
<sequence>MIHKTKGIVLNQIKYGETSLIVQVYTEKFGRQSYMVKGGRSKKSSMKSNLFRPFFLLEMEVYHREGKNIQSIKEVRLCENLNNLVFDVYKSTMVLFLTEVCSKVLREEEQNQELFVFLYNSIRYLDLTEESIGRFHLYFLSKLTRFLGFYPQLNWSDRKAFFDMDNGSFVEEDRIHAHCLEKCLSRKLYSLFSTSIDLVKDLKMSKEDVNVLLRAILNFYALQIDGFSNLKSLSVLHELFQEEE</sequence>
<evidence type="ECO:0000313" key="10">
    <source>
        <dbReference type="Proteomes" id="UP000233618"/>
    </source>
</evidence>
<dbReference type="EMBL" id="MVDE01000013">
    <property type="protein sequence ID" value="PKQ66683.1"/>
    <property type="molecule type" value="Genomic_DNA"/>
</dbReference>
<keyword evidence="3 7" id="KW-0227">DNA damage</keyword>
<evidence type="ECO:0000259" key="8">
    <source>
        <dbReference type="Pfam" id="PF11967"/>
    </source>
</evidence>
<dbReference type="InterPro" id="IPR003717">
    <property type="entry name" value="RecO"/>
</dbReference>
<dbReference type="GO" id="GO:0043590">
    <property type="term" value="C:bacterial nucleoid"/>
    <property type="evidence" value="ECO:0007669"/>
    <property type="project" value="TreeGrafter"/>
</dbReference>
<dbReference type="Pfam" id="PF02565">
    <property type="entry name" value="RecO_C"/>
    <property type="match status" value="1"/>
</dbReference>
<dbReference type="Pfam" id="PF11967">
    <property type="entry name" value="RecO_N"/>
    <property type="match status" value="1"/>
</dbReference>
<reference evidence="9 10" key="1">
    <citation type="journal article" date="2017" name="Front. Microbiol.">
        <title>Labilibaculum manganireducens gen. nov., sp. nov. and Labilibaculum filiforme sp. nov., Novel Bacteroidetes Isolated from Subsurface Sediments of the Baltic Sea.</title>
        <authorList>
            <person name="Vandieken V."/>
            <person name="Marshall I.P."/>
            <person name="Niemann H."/>
            <person name="Engelen B."/>
            <person name="Cypionka H."/>
        </authorList>
    </citation>
    <scope>NUCLEOTIDE SEQUENCE [LARGE SCALE GENOMIC DNA]</scope>
    <source>
        <strain evidence="9 10">59.10-2M</strain>
    </source>
</reference>
<evidence type="ECO:0000256" key="6">
    <source>
        <dbReference type="ARBA" id="ARBA00033409"/>
    </source>
</evidence>
<dbReference type="PANTHER" id="PTHR33991">
    <property type="entry name" value="DNA REPAIR PROTEIN RECO"/>
    <property type="match status" value="1"/>
</dbReference>
<comment type="function">
    <text evidence="7">Involved in DNA repair and RecF pathway recombination.</text>
</comment>
<comment type="caution">
    <text evidence="9">The sequence shown here is derived from an EMBL/GenBank/DDBJ whole genome shotgun (WGS) entry which is preliminary data.</text>
</comment>
<keyword evidence="10" id="KW-1185">Reference proteome</keyword>
<dbReference type="GO" id="GO:0006302">
    <property type="term" value="P:double-strand break repair"/>
    <property type="evidence" value="ECO:0007669"/>
    <property type="project" value="TreeGrafter"/>
</dbReference>
<dbReference type="PANTHER" id="PTHR33991:SF1">
    <property type="entry name" value="DNA REPAIR PROTEIN RECO"/>
    <property type="match status" value="1"/>
</dbReference>
<name>A0A2N3I8W4_9BACT</name>
<evidence type="ECO:0000256" key="5">
    <source>
        <dbReference type="ARBA" id="ARBA00023204"/>
    </source>
</evidence>
<dbReference type="HAMAP" id="MF_00201">
    <property type="entry name" value="RecO"/>
    <property type="match status" value="1"/>
</dbReference>
<dbReference type="Gene3D" id="1.20.1440.120">
    <property type="entry name" value="Recombination protein O, C-terminal domain"/>
    <property type="match status" value="1"/>
</dbReference>
<evidence type="ECO:0000256" key="1">
    <source>
        <dbReference type="ARBA" id="ARBA00007452"/>
    </source>
</evidence>
<proteinExistence type="inferred from homology"/>
<dbReference type="InterPro" id="IPR022572">
    <property type="entry name" value="DNA_rep/recomb_RecO_N"/>
</dbReference>
<evidence type="ECO:0000256" key="4">
    <source>
        <dbReference type="ARBA" id="ARBA00023172"/>
    </source>
</evidence>